<evidence type="ECO:0000313" key="1">
    <source>
        <dbReference type="EMBL" id="MBB5337569.1"/>
    </source>
</evidence>
<protein>
    <submittedName>
        <fullName evidence="1">Uncharacterized protein</fullName>
    </submittedName>
</protein>
<name>A0A840UKM8_9FIRM</name>
<gene>
    <name evidence="1" type="ORF">HNR32_002731</name>
</gene>
<sequence>MRTIIDNMPKRPSTRWAGNIVKQIPIKYIRPVTKIEKLAHVIYCNLNKQSETRE</sequence>
<dbReference type="EMBL" id="JACHFH010000059">
    <property type="protein sequence ID" value="MBB5337569.1"/>
    <property type="molecule type" value="Genomic_DNA"/>
</dbReference>
<comment type="caution">
    <text evidence="1">The sequence shown here is derived from an EMBL/GenBank/DDBJ whole genome shotgun (WGS) entry which is preliminary data.</text>
</comment>
<organism evidence="1 2">
    <name type="scientific">Pectinatus brassicae</name>
    <dbReference type="NCBI Taxonomy" id="862415"/>
    <lineage>
        <taxon>Bacteria</taxon>
        <taxon>Bacillati</taxon>
        <taxon>Bacillota</taxon>
        <taxon>Negativicutes</taxon>
        <taxon>Selenomonadales</taxon>
        <taxon>Selenomonadaceae</taxon>
        <taxon>Pectinatus</taxon>
    </lineage>
</organism>
<dbReference type="Proteomes" id="UP000559117">
    <property type="component" value="Unassembled WGS sequence"/>
</dbReference>
<reference evidence="1 2" key="1">
    <citation type="submission" date="2020-08" db="EMBL/GenBank/DDBJ databases">
        <title>Genomic Encyclopedia of Type Strains, Phase IV (KMG-IV): sequencing the most valuable type-strain genomes for metagenomic binning, comparative biology and taxonomic classification.</title>
        <authorList>
            <person name="Goeker M."/>
        </authorList>
    </citation>
    <scope>NUCLEOTIDE SEQUENCE [LARGE SCALE GENOMIC DNA]</scope>
    <source>
        <strain evidence="1 2">DSM 24661</strain>
    </source>
</reference>
<evidence type="ECO:0000313" key="2">
    <source>
        <dbReference type="Proteomes" id="UP000559117"/>
    </source>
</evidence>
<keyword evidence="2" id="KW-1185">Reference proteome</keyword>
<proteinExistence type="predicted"/>
<dbReference type="AlphaFoldDB" id="A0A840UKM8"/>
<dbReference type="RefSeq" id="WP_183863479.1">
    <property type="nucleotide sequence ID" value="NZ_JACHFH010000059.1"/>
</dbReference>
<accession>A0A840UKM8</accession>